<dbReference type="SUPFAM" id="SSF47413">
    <property type="entry name" value="lambda repressor-like DNA-binding domains"/>
    <property type="match status" value="1"/>
</dbReference>
<evidence type="ECO:0000256" key="1">
    <source>
        <dbReference type="ARBA" id="ARBA00023125"/>
    </source>
</evidence>
<evidence type="ECO:0000313" key="4">
    <source>
        <dbReference type="EMBL" id="GAA0874762.1"/>
    </source>
</evidence>
<dbReference type="PROSITE" id="PS50943">
    <property type="entry name" value="HTH_CROC1"/>
    <property type="match status" value="1"/>
</dbReference>
<dbReference type="RefSeq" id="WP_343785681.1">
    <property type="nucleotide sequence ID" value="NZ_BAAAFH010000006.1"/>
</dbReference>
<accession>A0ABN1MNB5</accession>
<dbReference type="InterPro" id="IPR001387">
    <property type="entry name" value="Cro/C1-type_HTH"/>
</dbReference>
<gene>
    <name evidence="4" type="ORF">GCM10009118_11700</name>
</gene>
<dbReference type="Proteomes" id="UP001501126">
    <property type="component" value="Unassembled WGS sequence"/>
</dbReference>
<dbReference type="Gene3D" id="1.10.260.40">
    <property type="entry name" value="lambda repressor-like DNA-binding domains"/>
    <property type="match status" value="1"/>
</dbReference>
<organism evidence="4 5">
    <name type="scientific">Wandonia haliotis</name>
    <dbReference type="NCBI Taxonomy" id="574963"/>
    <lineage>
        <taxon>Bacteria</taxon>
        <taxon>Pseudomonadati</taxon>
        <taxon>Bacteroidota</taxon>
        <taxon>Flavobacteriia</taxon>
        <taxon>Flavobacteriales</taxon>
        <taxon>Crocinitomicaceae</taxon>
        <taxon>Wandonia</taxon>
    </lineage>
</organism>
<feature type="domain" description="HTH cro/C1-type" evidence="3">
    <location>
        <begin position="9"/>
        <end position="63"/>
    </location>
</feature>
<dbReference type="Pfam" id="PF01381">
    <property type="entry name" value="HTH_3"/>
    <property type="match status" value="1"/>
</dbReference>
<reference evidence="4 5" key="1">
    <citation type="journal article" date="2019" name="Int. J. Syst. Evol. Microbiol.">
        <title>The Global Catalogue of Microorganisms (GCM) 10K type strain sequencing project: providing services to taxonomists for standard genome sequencing and annotation.</title>
        <authorList>
            <consortium name="The Broad Institute Genomics Platform"/>
            <consortium name="The Broad Institute Genome Sequencing Center for Infectious Disease"/>
            <person name="Wu L."/>
            <person name="Ma J."/>
        </authorList>
    </citation>
    <scope>NUCLEOTIDE SEQUENCE [LARGE SCALE GENOMIC DNA]</scope>
    <source>
        <strain evidence="4 5">JCM 16083</strain>
    </source>
</reference>
<proteinExistence type="predicted"/>
<protein>
    <recommendedName>
        <fullName evidence="3">HTH cro/C1-type domain-containing protein</fullName>
    </recommendedName>
</protein>
<dbReference type="InterPro" id="IPR010982">
    <property type="entry name" value="Lambda_DNA-bd_dom_sf"/>
</dbReference>
<evidence type="ECO:0000256" key="2">
    <source>
        <dbReference type="SAM" id="Coils"/>
    </source>
</evidence>
<dbReference type="PANTHER" id="PTHR46558:SF11">
    <property type="entry name" value="HTH-TYPE TRANSCRIPTIONAL REGULATOR XRE"/>
    <property type="match status" value="1"/>
</dbReference>
<name>A0ABN1MNB5_9FLAO</name>
<keyword evidence="2" id="KW-0175">Coiled coil</keyword>
<sequence>MIKDPHTKIKHIRELKNYTQEYIANKLNLSIRAYSKIETGETQLTINRLNEISDILEVDPIELLGFDHQQVFNNCKQEGNIGINYIQMSDKLIEQYEKRIQTLESQITLLQSLIK</sequence>
<comment type="caution">
    <text evidence="4">The sequence shown here is derived from an EMBL/GenBank/DDBJ whole genome shotgun (WGS) entry which is preliminary data.</text>
</comment>
<keyword evidence="1" id="KW-0238">DNA-binding</keyword>
<keyword evidence="5" id="KW-1185">Reference proteome</keyword>
<dbReference type="PANTHER" id="PTHR46558">
    <property type="entry name" value="TRACRIPTIONAL REGULATORY PROTEIN-RELATED-RELATED"/>
    <property type="match status" value="1"/>
</dbReference>
<feature type="coiled-coil region" evidence="2">
    <location>
        <begin position="86"/>
        <end position="113"/>
    </location>
</feature>
<dbReference type="SMART" id="SM00530">
    <property type="entry name" value="HTH_XRE"/>
    <property type="match status" value="1"/>
</dbReference>
<dbReference type="EMBL" id="BAAAFH010000006">
    <property type="protein sequence ID" value="GAA0874762.1"/>
    <property type="molecule type" value="Genomic_DNA"/>
</dbReference>
<evidence type="ECO:0000259" key="3">
    <source>
        <dbReference type="PROSITE" id="PS50943"/>
    </source>
</evidence>
<dbReference type="CDD" id="cd00093">
    <property type="entry name" value="HTH_XRE"/>
    <property type="match status" value="1"/>
</dbReference>
<evidence type="ECO:0000313" key="5">
    <source>
        <dbReference type="Proteomes" id="UP001501126"/>
    </source>
</evidence>